<dbReference type="SMART" id="SM00108">
    <property type="entry name" value="B_lectin"/>
    <property type="match status" value="1"/>
</dbReference>
<dbReference type="PROSITE" id="PS00108">
    <property type="entry name" value="PROTEIN_KINASE_ST"/>
    <property type="match status" value="1"/>
</dbReference>
<dbReference type="InterPro" id="IPR036426">
    <property type="entry name" value="Bulb-type_lectin_dom_sf"/>
</dbReference>
<dbReference type="PROSITE" id="PS50026">
    <property type="entry name" value="EGF_3"/>
    <property type="match status" value="1"/>
</dbReference>
<comment type="caution">
    <text evidence="18">Lacks conserved residue(s) required for the propagation of feature annotation.</text>
</comment>
<feature type="chain" id="PRO_5018613553" description="Receptor-like serine/threonine-protein kinase" evidence="20">
    <location>
        <begin position="23"/>
        <end position="784"/>
    </location>
</feature>
<keyword evidence="9 17" id="KW-0067">ATP-binding</keyword>
<evidence type="ECO:0000259" key="22">
    <source>
        <dbReference type="PROSITE" id="PS50026"/>
    </source>
</evidence>
<feature type="domain" description="Bulb-type lectin" evidence="23">
    <location>
        <begin position="17"/>
        <end position="145"/>
    </location>
</feature>
<dbReference type="FunFam" id="2.90.10.10:FF:000007">
    <property type="entry name" value="Serine/threonine-protein kinase"/>
    <property type="match status" value="1"/>
</dbReference>
<comment type="similarity">
    <text evidence="17">Belongs to the protein kinase superfamily. Ser/Thr protein kinase family.</text>
</comment>
<dbReference type="InterPro" id="IPR024171">
    <property type="entry name" value="SRK-like_kinase"/>
</dbReference>
<keyword evidence="26" id="KW-1185">Reference proteome</keyword>
<dbReference type="SUPFAM" id="SSF51110">
    <property type="entry name" value="alpha-D-mannose-specific plant lectins"/>
    <property type="match status" value="1"/>
</dbReference>
<feature type="domain" description="Protein kinase" evidence="21">
    <location>
        <begin position="500"/>
        <end position="781"/>
    </location>
</feature>
<dbReference type="PROSITE" id="PS50011">
    <property type="entry name" value="PROTEIN_KINASE_DOM"/>
    <property type="match status" value="1"/>
</dbReference>
<evidence type="ECO:0000256" key="12">
    <source>
        <dbReference type="ARBA" id="ARBA00023157"/>
    </source>
</evidence>
<evidence type="ECO:0000313" key="25">
    <source>
        <dbReference type="EMBL" id="RWR86149.1"/>
    </source>
</evidence>
<evidence type="ECO:0000256" key="20">
    <source>
        <dbReference type="SAM" id="SignalP"/>
    </source>
</evidence>
<protein>
    <recommendedName>
        <fullName evidence="17">Receptor-like serine/threonine-protein kinase</fullName>
        <ecNumber evidence="17">2.7.11.1</ecNumber>
    </recommendedName>
</protein>
<keyword evidence="5 19" id="KW-0812">Transmembrane</keyword>
<dbReference type="SMART" id="SM00473">
    <property type="entry name" value="PAN_AP"/>
    <property type="match status" value="1"/>
</dbReference>
<keyword evidence="6 20" id="KW-0732">Signal</keyword>
<evidence type="ECO:0000256" key="4">
    <source>
        <dbReference type="ARBA" id="ARBA00022679"/>
    </source>
</evidence>
<comment type="subcellular location">
    <subcellularLocation>
        <location evidence="1">Membrane</location>
        <topology evidence="1">Single-pass type I membrane protein</topology>
    </subcellularLocation>
</comment>
<keyword evidence="10 19" id="KW-1133">Transmembrane helix</keyword>
<dbReference type="InterPro" id="IPR011009">
    <property type="entry name" value="Kinase-like_dom_sf"/>
</dbReference>
<dbReference type="InterPro" id="IPR000742">
    <property type="entry name" value="EGF"/>
</dbReference>
<organism evidence="25 26">
    <name type="scientific">Cinnamomum micranthum f. kanehirae</name>
    <dbReference type="NCBI Taxonomy" id="337451"/>
    <lineage>
        <taxon>Eukaryota</taxon>
        <taxon>Viridiplantae</taxon>
        <taxon>Streptophyta</taxon>
        <taxon>Embryophyta</taxon>
        <taxon>Tracheophyta</taxon>
        <taxon>Spermatophyta</taxon>
        <taxon>Magnoliopsida</taxon>
        <taxon>Magnoliidae</taxon>
        <taxon>Laurales</taxon>
        <taxon>Lauraceae</taxon>
        <taxon>Cinnamomum</taxon>
    </lineage>
</organism>
<dbReference type="Pfam" id="PF01453">
    <property type="entry name" value="B_lectin"/>
    <property type="match status" value="1"/>
</dbReference>
<keyword evidence="7 17" id="KW-0547">Nucleotide-binding</keyword>
<dbReference type="OrthoDB" id="619632at2759"/>
<dbReference type="CDD" id="cd01098">
    <property type="entry name" value="PAN_AP_plant"/>
    <property type="match status" value="1"/>
</dbReference>
<reference evidence="25 26" key="1">
    <citation type="journal article" date="2019" name="Nat. Plants">
        <title>Stout camphor tree genome fills gaps in understanding of flowering plant genome evolution.</title>
        <authorList>
            <person name="Chaw S.M."/>
            <person name="Liu Y.C."/>
            <person name="Wu Y.W."/>
            <person name="Wang H.Y."/>
            <person name="Lin C.I."/>
            <person name="Wu C.S."/>
            <person name="Ke H.M."/>
            <person name="Chang L.Y."/>
            <person name="Hsu C.Y."/>
            <person name="Yang H.T."/>
            <person name="Sudianto E."/>
            <person name="Hsu M.H."/>
            <person name="Wu K.P."/>
            <person name="Wang L.N."/>
            <person name="Leebens-Mack J.H."/>
            <person name="Tsai I.J."/>
        </authorList>
    </citation>
    <scope>NUCLEOTIDE SEQUENCE [LARGE SCALE GENOMIC DNA]</scope>
    <source>
        <strain evidence="26">cv. Chaw 1501</strain>
        <tissue evidence="25">Young leaves</tissue>
    </source>
</reference>
<keyword evidence="14" id="KW-0325">Glycoprotein</keyword>
<dbReference type="PIRSF" id="PIRSF000641">
    <property type="entry name" value="SRK"/>
    <property type="match status" value="1"/>
</dbReference>
<evidence type="ECO:0000256" key="11">
    <source>
        <dbReference type="ARBA" id="ARBA00023136"/>
    </source>
</evidence>
<comment type="catalytic activity">
    <reaction evidence="16 17">
        <text>L-seryl-[protein] + ATP = O-phospho-L-seryl-[protein] + ADP + H(+)</text>
        <dbReference type="Rhea" id="RHEA:17989"/>
        <dbReference type="Rhea" id="RHEA-COMP:9863"/>
        <dbReference type="Rhea" id="RHEA-COMP:11604"/>
        <dbReference type="ChEBI" id="CHEBI:15378"/>
        <dbReference type="ChEBI" id="CHEBI:29999"/>
        <dbReference type="ChEBI" id="CHEBI:30616"/>
        <dbReference type="ChEBI" id="CHEBI:83421"/>
        <dbReference type="ChEBI" id="CHEBI:456216"/>
        <dbReference type="EC" id="2.7.11.1"/>
    </reaction>
</comment>
<evidence type="ECO:0000256" key="6">
    <source>
        <dbReference type="ARBA" id="ARBA00022729"/>
    </source>
</evidence>
<dbReference type="CDD" id="cd00028">
    <property type="entry name" value="B_lectin"/>
    <property type="match status" value="1"/>
</dbReference>
<evidence type="ECO:0000256" key="17">
    <source>
        <dbReference type="PIRNR" id="PIRNR000641"/>
    </source>
</evidence>
<feature type="domain" description="EGF-like" evidence="22">
    <location>
        <begin position="278"/>
        <end position="314"/>
    </location>
</feature>
<dbReference type="Pfam" id="PF00954">
    <property type="entry name" value="S_locus_glycop"/>
    <property type="match status" value="1"/>
</dbReference>
<dbReference type="CDD" id="cd00053">
    <property type="entry name" value="EGF"/>
    <property type="match status" value="1"/>
</dbReference>
<dbReference type="EMBL" id="QPKB01000005">
    <property type="protein sequence ID" value="RWR86149.1"/>
    <property type="molecule type" value="Genomic_DNA"/>
</dbReference>
<dbReference type="PROSITE" id="PS51257">
    <property type="entry name" value="PROKAR_LIPOPROTEIN"/>
    <property type="match status" value="1"/>
</dbReference>
<evidence type="ECO:0000259" key="23">
    <source>
        <dbReference type="PROSITE" id="PS50927"/>
    </source>
</evidence>
<dbReference type="FunFam" id="3.50.4.10:FF:000022">
    <property type="entry name" value="Serine/threonine-protein kinase"/>
    <property type="match status" value="1"/>
</dbReference>
<evidence type="ECO:0000256" key="14">
    <source>
        <dbReference type="ARBA" id="ARBA00023180"/>
    </source>
</evidence>
<dbReference type="Gene3D" id="1.10.510.10">
    <property type="entry name" value="Transferase(Phosphotransferase) domain 1"/>
    <property type="match status" value="1"/>
</dbReference>
<evidence type="ECO:0000259" key="21">
    <source>
        <dbReference type="PROSITE" id="PS50011"/>
    </source>
</evidence>
<evidence type="ECO:0000256" key="15">
    <source>
        <dbReference type="ARBA" id="ARBA00047899"/>
    </source>
</evidence>
<dbReference type="InterPro" id="IPR000858">
    <property type="entry name" value="S_locus_glycoprot_dom"/>
</dbReference>
<dbReference type="SMART" id="SM00220">
    <property type="entry name" value="S_TKc"/>
    <property type="match status" value="1"/>
</dbReference>
<dbReference type="InterPro" id="IPR008271">
    <property type="entry name" value="Ser/Thr_kinase_AS"/>
</dbReference>
<keyword evidence="11 19" id="KW-0472">Membrane</keyword>
<dbReference type="AlphaFoldDB" id="A0A3S3QJN6"/>
<evidence type="ECO:0000259" key="24">
    <source>
        <dbReference type="PROSITE" id="PS50948"/>
    </source>
</evidence>
<dbReference type="GO" id="GO:0005524">
    <property type="term" value="F:ATP binding"/>
    <property type="evidence" value="ECO:0007669"/>
    <property type="project" value="UniProtKB-KW"/>
</dbReference>
<evidence type="ECO:0000256" key="1">
    <source>
        <dbReference type="ARBA" id="ARBA00004479"/>
    </source>
</evidence>
<evidence type="ECO:0000256" key="13">
    <source>
        <dbReference type="ARBA" id="ARBA00023170"/>
    </source>
</evidence>
<keyword evidence="3 18" id="KW-0245">EGF-like domain</keyword>
<keyword evidence="12" id="KW-1015">Disulfide bond</keyword>
<dbReference type="InterPro" id="IPR000719">
    <property type="entry name" value="Prot_kinase_dom"/>
</dbReference>
<dbReference type="SUPFAM" id="SSF56112">
    <property type="entry name" value="Protein kinase-like (PK-like)"/>
    <property type="match status" value="1"/>
</dbReference>
<keyword evidence="2 17" id="KW-0723">Serine/threonine-protein kinase</keyword>
<dbReference type="PANTHER" id="PTHR47974:SF4">
    <property type="entry name" value="RECEPTOR-LIKE SERINE_THREONINE-PROTEIN KINASE"/>
    <property type="match status" value="1"/>
</dbReference>
<proteinExistence type="inferred from homology"/>
<dbReference type="Gene3D" id="2.90.10.10">
    <property type="entry name" value="Bulb-type lectin domain"/>
    <property type="match status" value="1"/>
</dbReference>
<comment type="caution">
    <text evidence="25">The sequence shown here is derived from an EMBL/GenBank/DDBJ whole genome shotgun (WGS) entry which is preliminary data.</text>
</comment>
<accession>A0A3S3QJN6</accession>
<gene>
    <name evidence="25" type="ORF">CKAN_01503300</name>
</gene>
<evidence type="ECO:0000256" key="18">
    <source>
        <dbReference type="PROSITE-ProRule" id="PRU00076"/>
    </source>
</evidence>
<dbReference type="GO" id="GO:0016020">
    <property type="term" value="C:membrane"/>
    <property type="evidence" value="ECO:0007669"/>
    <property type="project" value="UniProtKB-SubCell"/>
</dbReference>
<evidence type="ECO:0000256" key="8">
    <source>
        <dbReference type="ARBA" id="ARBA00022777"/>
    </source>
</evidence>
<dbReference type="EC" id="2.7.11.1" evidence="17"/>
<dbReference type="GO" id="GO:0004674">
    <property type="term" value="F:protein serine/threonine kinase activity"/>
    <property type="evidence" value="ECO:0007669"/>
    <property type="project" value="UniProtKB-KW"/>
</dbReference>
<dbReference type="Pfam" id="PF08276">
    <property type="entry name" value="PAN_2"/>
    <property type="match status" value="1"/>
</dbReference>
<dbReference type="Pfam" id="PF00069">
    <property type="entry name" value="Pkinase"/>
    <property type="match status" value="1"/>
</dbReference>
<name>A0A3S3QJN6_9MAGN</name>
<evidence type="ECO:0000313" key="26">
    <source>
        <dbReference type="Proteomes" id="UP000283530"/>
    </source>
</evidence>
<dbReference type="Proteomes" id="UP000283530">
    <property type="component" value="Unassembled WGS sequence"/>
</dbReference>
<dbReference type="Gene3D" id="3.50.4.10">
    <property type="entry name" value="Hepatocyte Growth Factor"/>
    <property type="match status" value="1"/>
</dbReference>
<keyword evidence="13 25" id="KW-0675">Receptor</keyword>
<dbReference type="GO" id="GO:0048544">
    <property type="term" value="P:recognition of pollen"/>
    <property type="evidence" value="ECO:0007669"/>
    <property type="project" value="InterPro"/>
</dbReference>
<sequence>MRRPSTLLLLSLFFSCIHSCFSLSSLYKGSSLSVEDESDHLISSDSSFTCGFYKVGTNAYSFSIWVTNSIDKTIVWTANRDRPVNGRKSRMWLHPDGTMVIKDADDSTIWSANTSTPEVDRAELLNSGNLVLKNPSGRILWQSFDFPTDTLLPLQLITKGKSLLSSSGRGDSSSGFFVLHFDSDNVLRMMYDGPEISSVYWPNPDFDLWGNLRTSFNSSRLAVLDETGLFSSSDKFNFTASDMGLGIIRRLTLDFDGNLRLYSLNESTGLWGISWAAFAQECNVHGICGRYGVCVYTPKPMCSCPPGYEVSDPADWNKGCKPKFKTSCDSQQFRFVALPYTDYYGFDLNYSTGISLEECRNICLKDCSCRAFQYRVGLCYAKGALFNGRRTPNFPGTIYLKLPKSLEVQEPSELNKSEPICNSSQGEVVIGSSEMFTNGGSKEYTHFFWFALGVGVVEILFIATGWWSLFRKQGMPKEGYQAISDQFRRFTYAELKKATRNFKEELGRGASGAVYKGVLGDKRAVGVKKLWNVIQGEEEFWAEVSTIGRINHMNVVRMWGYCAEVKHRLLVSEYIEGGSLDNHLFSSGGTNPANALGWNERFKIAVGMAKGLAYLHHECLEWVVHCDVKPENILLDKDFEPKIADFGLAKLSERGMLGSNFSRIRGTKGYIAPEWTLNLPITAKVDVYSYGVVLLELVKGSRFSNWVGDGEEEVGLRSFLSAVKEKMGGRDDLWVGDFVDFRLGGQFNWKQVTTMVEIGVSCLEDDRNSRPSMSVIAQTLLACE</sequence>
<evidence type="ECO:0000256" key="3">
    <source>
        <dbReference type="ARBA" id="ARBA00022536"/>
    </source>
</evidence>
<dbReference type="FunFam" id="1.10.510.10:FF:000302">
    <property type="entry name" value="Serine/threonine-protein kinase"/>
    <property type="match status" value="1"/>
</dbReference>
<keyword evidence="8 17" id="KW-0418">Kinase</keyword>
<evidence type="ECO:0000256" key="19">
    <source>
        <dbReference type="SAM" id="Phobius"/>
    </source>
</evidence>
<dbReference type="GO" id="GO:0106310">
    <property type="term" value="F:protein serine kinase activity"/>
    <property type="evidence" value="ECO:0007669"/>
    <property type="project" value="RHEA"/>
</dbReference>
<evidence type="ECO:0000256" key="2">
    <source>
        <dbReference type="ARBA" id="ARBA00022527"/>
    </source>
</evidence>
<feature type="transmembrane region" description="Helical" evidence="19">
    <location>
        <begin position="447"/>
        <end position="470"/>
    </location>
</feature>
<dbReference type="InterPro" id="IPR001480">
    <property type="entry name" value="Bulb-type_lectin_dom"/>
</dbReference>
<dbReference type="STRING" id="337451.A0A3S3QJN6"/>
<evidence type="ECO:0000256" key="10">
    <source>
        <dbReference type="ARBA" id="ARBA00022989"/>
    </source>
</evidence>
<evidence type="ECO:0000256" key="5">
    <source>
        <dbReference type="ARBA" id="ARBA00022692"/>
    </source>
</evidence>
<dbReference type="InterPro" id="IPR003609">
    <property type="entry name" value="Pan_app"/>
</dbReference>
<dbReference type="Gene3D" id="3.30.200.20">
    <property type="entry name" value="Phosphorylase Kinase, domain 1"/>
    <property type="match status" value="1"/>
</dbReference>
<dbReference type="PROSITE" id="PS50948">
    <property type="entry name" value="PAN"/>
    <property type="match status" value="1"/>
</dbReference>
<keyword evidence="4 17" id="KW-0808">Transferase</keyword>
<evidence type="ECO:0000256" key="9">
    <source>
        <dbReference type="ARBA" id="ARBA00022840"/>
    </source>
</evidence>
<comment type="catalytic activity">
    <reaction evidence="15 17">
        <text>L-threonyl-[protein] + ATP = O-phospho-L-threonyl-[protein] + ADP + H(+)</text>
        <dbReference type="Rhea" id="RHEA:46608"/>
        <dbReference type="Rhea" id="RHEA-COMP:11060"/>
        <dbReference type="Rhea" id="RHEA-COMP:11605"/>
        <dbReference type="ChEBI" id="CHEBI:15378"/>
        <dbReference type="ChEBI" id="CHEBI:30013"/>
        <dbReference type="ChEBI" id="CHEBI:30616"/>
        <dbReference type="ChEBI" id="CHEBI:61977"/>
        <dbReference type="ChEBI" id="CHEBI:456216"/>
        <dbReference type="EC" id="2.7.11.1"/>
    </reaction>
</comment>
<dbReference type="PROSITE" id="PS50927">
    <property type="entry name" value="BULB_LECTIN"/>
    <property type="match status" value="1"/>
</dbReference>
<feature type="signal peptide" evidence="20">
    <location>
        <begin position="1"/>
        <end position="22"/>
    </location>
</feature>
<dbReference type="FunFam" id="3.30.200.20:FF:000059">
    <property type="entry name" value="S-receptor-like serine/threonine-protein kinase"/>
    <property type="match status" value="1"/>
</dbReference>
<evidence type="ECO:0000256" key="16">
    <source>
        <dbReference type="ARBA" id="ARBA00048679"/>
    </source>
</evidence>
<evidence type="ECO:0000256" key="7">
    <source>
        <dbReference type="ARBA" id="ARBA00022741"/>
    </source>
</evidence>
<dbReference type="PANTHER" id="PTHR47974">
    <property type="entry name" value="OS07G0415500 PROTEIN"/>
    <property type="match status" value="1"/>
</dbReference>
<feature type="domain" description="Apple" evidence="24">
    <location>
        <begin position="328"/>
        <end position="403"/>
    </location>
</feature>